<dbReference type="Pfam" id="PF10734">
    <property type="entry name" value="DUF2523"/>
    <property type="match status" value="1"/>
</dbReference>
<protein>
    <submittedName>
        <fullName evidence="2">Uncharacterized protein</fullName>
    </submittedName>
</protein>
<sequence>MSLITIPLGAFLEAAALPIVRKVLGGLGLGVLVYTIIATTLATLIGMAQGHYGGITGFAAAIVGLAGFGEAFGIIAGALTFKAVLASGKTFGVVT</sequence>
<organism evidence="2 3">
    <name type="scientific">Nitrosomonas marina</name>
    <dbReference type="NCBI Taxonomy" id="917"/>
    <lineage>
        <taxon>Bacteria</taxon>
        <taxon>Pseudomonadati</taxon>
        <taxon>Pseudomonadota</taxon>
        <taxon>Betaproteobacteria</taxon>
        <taxon>Nitrosomonadales</taxon>
        <taxon>Nitrosomonadaceae</taxon>
        <taxon>Nitrosomonas</taxon>
    </lineage>
</organism>
<dbReference type="Proteomes" id="UP000199345">
    <property type="component" value="Unassembled WGS sequence"/>
</dbReference>
<evidence type="ECO:0000313" key="3">
    <source>
        <dbReference type="Proteomes" id="UP000199345"/>
    </source>
</evidence>
<dbReference type="RefSeq" id="WP_090661877.1">
    <property type="nucleotide sequence ID" value="NZ_FOIA01000052.1"/>
</dbReference>
<feature type="transmembrane region" description="Helical" evidence="1">
    <location>
        <begin position="58"/>
        <end position="81"/>
    </location>
</feature>
<gene>
    <name evidence="2" type="ORF">SAMN05216326_15210</name>
</gene>
<proteinExistence type="predicted"/>
<keyword evidence="1" id="KW-0472">Membrane</keyword>
<reference evidence="3" key="1">
    <citation type="submission" date="2016-10" db="EMBL/GenBank/DDBJ databases">
        <authorList>
            <person name="Varghese N."/>
            <person name="Submissions S."/>
        </authorList>
    </citation>
    <scope>NUCLEOTIDE SEQUENCE [LARGE SCALE GENOMIC DNA]</scope>
    <source>
        <strain evidence="3">Nm71</strain>
    </source>
</reference>
<keyword evidence="3" id="KW-1185">Reference proteome</keyword>
<feature type="transmembrane region" description="Helical" evidence="1">
    <location>
        <begin position="26"/>
        <end position="46"/>
    </location>
</feature>
<dbReference type="InterPro" id="IPR019670">
    <property type="entry name" value="DUF2523"/>
</dbReference>
<accession>A0A1I0G3D7</accession>
<keyword evidence="1" id="KW-1133">Transmembrane helix</keyword>
<keyword evidence="1" id="KW-0812">Transmembrane</keyword>
<dbReference type="EMBL" id="FOIA01000052">
    <property type="protein sequence ID" value="SET65129.1"/>
    <property type="molecule type" value="Genomic_DNA"/>
</dbReference>
<name>A0A1I0G3D7_9PROT</name>
<dbReference type="AlphaFoldDB" id="A0A1I0G3D7"/>
<evidence type="ECO:0000256" key="1">
    <source>
        <dbReference type="SAM" id="Phobius"/>
    </source>
</evidence>
<evidence type="ECO:0000313" key="2">
    <source>
        <dbReference type="EMBL" id="SET65129.1"/>
    </source>
</evidence>